<dbReference type="Proteomes" id="UP000033640">
    <property type="component" value="Unassembled WGS sequence"/>
</dbReference>
<reference evidence="2 3" key="1">
    <citation type="submission" date="2015-02" db="EMBL/GenBank/DDBJ databases">
        <title>Draft genome sequences of ten Microbacterium spp. with emphasis on heavy metal contaminated environments.</title>
        <authorList>
            <person name="Corretto E."/>
        </authorList>
    </citation>
    <scope>NUCLEOTIDE SEQUENCE [LARGE SCALE GENOMIC DNA]</scope>
    <source>
        <strain evidence="2 3">BEL4b</strain>
    </source>
</reference>
<evidence type="ECO:0000313" key="2">
    <source>
        <dbReference type="EMBL" id="KJL29383.1"/>
    </source>
</evidence>
<evidence type="ECO:0000256" key="1">
    <source>
        <dbReference type="SAM" id="Phobius"/>
    </source>
</evidence>
<dbReference type="AlphaFoldDB" id="A0A0F0L8C4"/>
<organism evidence="2 3">
    <name type="scientific">Microbacterium oxydans</name>
    <dbReference type="NCBI Taxonomy" id="82380"/>
    <lineage>
        <taxon>Bacteria</taxon>
        <taxon>Bacillati</taxon>
        <taxon>Actinomycetota</taxon>
        <taxon>Actinomycetes</taxon>
        <taxon>Micrococcales</taxon>
        <taxon>Microbacteriaceae</taxon>
        <taxon>Microbacterium</taxon>
    </lineage>
</organism>
<name>A0A0F0L8C4_9MICO</name>
<dbReference type="EMBL" id="JYIW01000024">
    <property type="protein sequence ID" value="KJL29383.1"/>
    <property type="molecule type" value="Genomic_DNA"/>
</dbReference>
<keyword evidence="1" id="KW-0812">Transmembrane</keyword>
<protein>
    <recommendedName>
        <fullName evidence="4">DUF5134 domain-containing protein</fullName>
    </recommendedName>
</protein>
<feature type="transmembrane region" description="Helical" evidence="1">
    <location>
        <begin position="51"/>
        <end position="70"/>
    </location>
</feature>
<feature type="transmembrane region" description="Helical" evidence="1">
    <location>
        <begin position="82"/>
        <end position="104"/>
    </location>
</feature>
<evidence type="ECO:0008006" key="4">
    <source>
        <dbReference type="Google" id="ProtNLM"/>
    </source>
</evidence>
<accession>A0A0F0L8C4</accession>
<gene>
    <name evidence="2" type="ORF">RS83_02013</name>
</gene>
<comment type="caution">
    <text evidence="2">The sequence shown here is derived from an EMBL/GenBank/DDBJ whole genome shotgun (WGS) entry which is preliminary data.</text>
</comment>
<feature type="transmembrane region" description="Helical" evidence="1">
    <location>
        <begin position="156"/>
        <end position="173"/>
    </location>
</feature>
<evidence type="ECO:0000313" key="3">
    <source>
        <dbReference type="Proteomes" id="UP000033640"/>
    </source>
</evidence>
<keyword evidence="1" id="KW-0472">Membrane</keyword>
<proteinExistence type="predicted"/>
<dbReference type="RefSeq" id="WP_052679055.1">
    <property type="nucleotide sequence ID" value="NZ_JYIW01000024.1"/>
</dbReference>
<sequence length="174" mass="17242">MTDVLHLGTLLLAAVGVCALAGSPSRSAAPELLAALLMLFGMADTMTLSLLPPVVWFALMLVAALALAAVRRASTTSSAPSGPAPLSAHLALGLVATGVLVLLMPTMGPTPLVAAGSHAHAAAAALPQLLSAAVCAGTVVLAVIALRARPSWSHRLHHIAMAASTVAMGAIVAT</sequence>
<keyword evidence="1" id="KW-1133">Transmembrane helix</keyword>
<dbReference type="PATRIC" id="fig|82380.11.peg.2050"/>
<dbReference type="OrthoDB" id="9959943at2"/>
<feature type="transmembrane region" description="Helical" evidence="1">
    <location>
        <begin position="124"/>
        <end position="144"/>
    </location>
</feature>